<comment type="caution">
    <text evidence="8">The sequence shown here is derived from an EMBL/GenBank/DDBJ whole genome shotgun (WGS) entry which is preliminary data.</text>
</comment>
<name>A0A9Q5DF99_9BACT</name>
<keyword evidence="3" id="KW-0732">Signal</keyword>
<dbReference type="AlphaFoldDB" id="A0A9Q5DF99"/>
<comment type="subcellular location">
    <subcellularLocation>
        <location evidence="1">Cell outer membrane</location>
    </subcellularLocation>
</comment>
<evidence type="ECO:0000256" key="3">
    <source>
        <dbReference type="ARBA" id="ARBA00022729"/>
    </source>
</evidence>
<dbReference type="InterPro" id="IPR011990">
    <property type="entry name" value="TPR-like_helical_dom_sf"/>
</dbReference>
<protein>
    <submittedName>
        <fullName evidence="8">RagB/SusD family nutrient uptake outer membrane protein</fullName>
    </submittedName>
</protein>
<dbReference type="InterPro" id="IPR033985">
    <property type="entry name" value="SusD-like_N"/>
</dbReference>
<evidence type="ECO:0000256" key="2">
    <source>
        <dbReference type="ARBA" id="ARBA00006275"/>
    </source>
</evidence>
<dbReference type="Proteomes" id="UP000281028">
    <property type="component" value="Unassembled WGS sequence"/>
</dbReference>
<dbReference type="Pfam" id="PF07980">
    <property type="entry name" value="SusD_RagB"/>
    <property type="match status" value="1"/>
</dbReference>
<dbReference type="Gene3D" id="1.25.40.390">
    <property type="match status" value="1"/>
</dbReference>
<dbReference type="EMBL" id="RIAR02000001">
    <property type="protein sequence ID" value="NSL90975.1"/>
    <property type="molecule type" value="Genomic_DNA"/>
</dbReference>
<keyword evidence="9" id="KW-1185">Reference proteome</keyword>
<gene>
    <name evidence="8" type="ORF">ECE50_029390</name>
</gene>
<evidence type="ECO:0000313" key="8">
    <source>
        <dbReference type="EMBL" id="NSL90975.1"/>
    </source>
</evidence>
<reference evidence="8" key="1">
    <citation type="submission" date="2020-05" db="EMBL/GenBank/DDBJ databases">
        <title>Chitinophaga laudate sp. nov., isolated from a tropical peat swamp.</title>
        <authorList>
            <person name="Goh C.B.S."/>
            <person name="Lee M.S."/>
            <person name="Parimannan S."/>
            <person name="Pasbakhsh P."/>
            <person name="Yule C.M."/>
            <person name="Rajandas H."/>
            <person name="Loke S."/>
            <person name="Croft L."/>
            <person name="Tan J.B.L."/>
        </authorList>
    </citation>
    <scope>NUCLEOTIDE SEQUENCE</scope>
    <source>
        <strain evidence="8">Mgbs1</strain>
    </source>
</reference>
<organism evidence="8 9">
    <name type="scientific">Chitinophaga solisilvae</name>
    <dbReference type="NCBI Taxonomy" id="1233460"/>
    <lineage>
        <taxon>Bacteria</taxon>
        <taxon>Pseudomonadati</taxon>
        <taxon>Bacteroidota</taxon>
        <taxon>Chitinophagia</taxon>
        <taxon>Chitinophagales</taxon>
        <taxon>Chitinophagaceae</taxon>
        <taxon>Chitinophaga</taxon>
    </lineage>
</organism>
<evidence type="ECO:0000256" key="1">
    <source>
        <dbReference type="ARBA" id="ARBA00004442"/>
    </source>
</evidence>
<keyword evidence="4" id="KW-0472">Membrane</keyword>
<dbReference type="CDD" id="cd08977">
    <property type="entry name" value="SusD"/>
    <property type="match status" value="1"/>
</dbReference>
<dbReference type="GO" id="GO:0009279">
    <property type="term" value="C:cell outer membrane"/>
    <property type="evidence" value="ECO:0007669"/>
    <property type="project" value="UniProtKB-SubCell"/>
</dbReference>
<dbReference type="RefSeq" id="WP_158631294.1">
    <property type="nucleotide sequence ID" value="NZ_JAABOK010000026.1"/>
</dbReference>
<evidence type="ECO:0000256" key="4">
    <source>
        <dbReference type="ARBA" id="ARBA00023136"/>
    </source>
</evidence>
<dbReference type="SUPFAM" id="SSF48452">
    <property type="entry name" value="TPR-like"/>
    <property type="match status" value="1"/>
</dbReference>
<dbReference type="OrthoDB" id="5694214at2"/>
<dbReference type="PROSITE" id="PS51257">
    <property type="entry name" value="PROKAR_LIPOPROTEIN"/>
    <property type="match status" value="1"/>
</dbReference>
<feature type="domain" description="SusD-like N-terminal" evidence="7">
    <location>
        <begin position="93"/>
        <end position="233"/>
    </location>
</feature>
<keyword evidence="5" id="KW-0998">Cell outer membrane</keyword>
<comment type="similarity">
    <text evidence="2">Belongs to the SusD family.</text>
</comment>
<evidence type="ECO:0000259" key="7">
    <source>
        <dbReference type="Pfam" id="PF14322"/>
    </source>
</evidence>
<evidence type="ECO:0000259" key="6">
    <source>
        <dbReference type="Pfam" id="PF07980"/>
    </source>
</evidence>
<dbReference type="Pfam" id="PF14322">
    <property type="entry name" value="SusD-like_3"/>
    <property type="match status" value="1"/>
</dbReference>
<evidence type="ECO:0000313" key="9">
    <source>
        <dbReference type="Proteomes" id="UP000281028"/>
    </source>
</evidence>
<dbReference type="InterPro" id="IPR012944">
    <property type="entry name" value="SusD_RagB_dom"/>
</dbReference>
<sequence>MNYSKILLCTLLTAAIGFSSCEKSFLEQQAPDQLTTDKFWRNKSDALSGLAAVYGQLEGATDWTSFIEARSVREYYREDYVVPGADADNYPWWLEHYNFNFTAGNLAVEVLWSGSYLGINFANQVIEKVGEMPDTKIDAPSKKMILGEAHFLRAYYYFSLAKNFQQLVLRDRVPKSDQEIGHPLSDKKAVWDFIVADLKEAAANLPLRSKRPNTEMGRATKGAAQAYLGKVYLYMAGEYKDQAAAYYKEAAQWLGEVKASGEYSLEADYNSMFNGTVKNSRESVFELQQSADESNGAYYKFMLNAWIGAREFKGYGEIYGTQRLVTEMTREGRIAADGNFDKRAYGTIYFNDAYFNDAQAKRVYSKTFTAWFKNNTDAVAFRKWLPVDTLRMQQANDINMPLMRYADVLLLYAEALNAADRTPEAIPVINDVRKRAGMPALTITAKEEVFKQLIHERVMELTMEGSRYYDLRRWGLLETNMKEAGRGYSADKAYYPLPKSEVDNNSGI</sequence>
<accession>A0A9Q5DF99</accession>
<evidence type="ECO:0000256" key="5">
    <source>
        <dbReference type="ARBA" id="ARBA00023237"/>
    </source>
</evidence>
<feature type="domain" description="RagB/SusD" evidence="6">
    <location>
        <begin position="282"/>
        <end position="487"/>
    </location>
</feature>
<proteinExistence type="inferred from homology"/>